<feature type="signal peptide" evidence="1">
    <location>
        <begin position="1"/>
        <end position="15"/>
    </location>
</feature>
<feature type="chain" id="PRO_5037733463" description="Lipoprotein" evidence="1">
    <location>
        <begin position="16"/>
        <end position="118"/>
    </location>
</feature>
<dbReference type="Proteomes" id="UP000653797">
    <property type="component" value="Unassembled WGS sequence"/>
</dbReference>
<dbReference type="AlphaFoldDB" id="A0A927GHC6"/>
<organism evidence="2 3">
    <name type="scientific">Spirosoma validum</name>
    <dbReference type="NCBI Taxonomy" id="2771355"/>
    <lineage>
        <taxon>Bacteria</taxon>
        <taxon>Pseudomonadati</taxon>
        <taxon>Bacteroidota</taxon>
        <taxon>Cytophagia</taxon>
        <taxon>Cytophagales</taxon>
        <taxon>Cytophagaceae</taxon>
        <taxon>Spirosoma</taxon>
    </lineage>
</organism>
<comment type="caution">
    <text evidence="2">The sequence shown here is derived from an EMBL/GenBank/DDBJ whole genome shotgun (WGS) entry which is preliminary data.</text>
</comment>
<dbReference type="EMBL" id="JACXAA010000039">
    <property type="protein sequence ID" value="MBD2757897.1"/>
    <property type="molecule type" value="Genomic_DNA"/>
</dbReference>
<dbReference type="PROSITE" id="PS51257">
    <property type="entry name" value="PROKAR_LIPOPROTEIN"/>
    <property type="match status" value="1"/>
</dbReference>
<proteinExistence type="predicted"/>
<evidence type="ECO:0000313" key="2">
    <source>
        <dbReference type="EMBL" id="MBD2757897.1"/>
    </source>
</evidence>
<protein>
    <recommendedName>
        <fullName evidence="4">Lipoprotein</fullName>
    </recommendedName>
</protein>
<gene>
    <name evidence="2" type="ORF">IC230_33875</name>
</gene>
<evidence type="ECO:0000256" key="1">
    <source>
        <dbReference type="SAM" id="SignalP"/>
    </source>
</evidence>
<sequence length="118" mass="13257">MKTLLLLALITSLLAAVSSCQNKEELAVKSGCDCQGEPSKVIDRALAIHNKSLISILDPEHLQQGWQLYTATYFNPDFIRGKVNEIDTVYVSGNLRGPCNYGDFNYHSRLEVTEIRRK</sequence>
<keyword evidence="3" id="KW-1185">Reference proteome</keyword>
<dbReference type="RefSeq" id="WP_191043519.1">
    <property type="nucleotide sequence ID" value="NZ_JACXAA010000039.1"/>
</dbReference>
<name>A0A927GHC6_9BACT</name>
<reference evidence="2" key="1">
    <citation type="submission" date="2020-09" db="EMBL/GenBank/DDBJ databases">
        <authorList>
            <person name="Kim M.K."/>
        </authorList>
    </citation>
    <scope>NUCLEOTIDE SEQUENCE</scope>
    <source>
        <strain evidence="2">BT704</strain>
    </source>
</reference>
<evidence type="ECO:0000313" key="3">
    <source>
        <dbReference type="Proteomes" id="UP000653797"/>
    </source>
</evidence>
<evidence type="ECO:0008006" key="4">
    <source>
        <dbReference type="Google" id="ProtNLM"/>
    </source>
</evidence>
<accession>A0A927GHC6</accession>
<keyword evidence="1" id="KW-0732">Signal</keyword>